<dbReference type="Gene3D" id="1.10.287.470">
    <property type="entry name" value="Helix hairpin bin"/>
    <property type="match status" value="1"/>
</dbReference>
<gene>
    <name evidence="6" type="ORF">B3C1_00620</name>
</gene>
<evidence type="ECO:0000259" key="4">
    <source>
        <dbReference type="Pfam" id="PF25917"/>
    </source>
</evidence>
<name>K2JRA7_9GAMM</name>
<reference evidence="6 7" key="1">
    <citation type="journal article" date="2012" name="J. Bacteriol.">
        <title>Genome Sequence of Gallaecimonas xiamenensis Type Strain 3-C-1.</title>
        <authorList>
            <person name="Lai Q."/>
            <person name="Wang L."/>
            <person name="Wang W."/>
            <person name="Shao Z."/>
        </authorList>
    </citation>
    <scope>NUCLEOTIDE SEQUENCE [LARGE SCALE GENOMIC DNA]</scope>
    <source>
        <strain evidence="6 7">3-C-1</strain>
    </source>
</reference>
<comment type="subcellular location">
    <subcellularLocation>
        <location evidence="1">Cell envelope</location>
    </subcellularLocation>
</comment>
<dbReference type="STRING" id="745411.B3C1_00620"/>
<protein>
    <submittedName>
        <fullName evidence="6">Multidrug ABC transporter</fullName>
    </submittedName>
</protein>
<dbReference type="RefSeq" id="WP_008482208.1">
    <property type="nucleotide sequence ID" value="NZ_AMRI01000001.1"/>
</dbReference>
<accession>K2JRA7</accession>
<dbReference type="SUPFAM" id="SSF111369">
    <property type="entry name" value="HlyD-like secretion proteins"/>
    <property type="match status" value="1"/>
</dbReference>
<dbReference type="Proteomes" id="UP000006755">
    <property type="component" value="Unassembled WGS sequence"/>
</dbReference>
<feature type="domain" description="Multidrug resistance protein MdtA-like barrel-sandwich hybrid" evidence="4">
    <location>
        <begin position="62"/>
        <end position="175"/>
    </location>
</feature>
<evidence type="ECO:0000256" key="3">
    <source>
        <dbReference type="ARBA" id="ARBA00022448"/>
    </source>
</evidence>
<dbReference type="Pfam" id="PF25967">
    <property type="entry name" value="RND-MFP_C"/>
    <property type="match status" value="1"/>
</dbReference>
<dbReference type="EMBL" id="AMRI01000001">
    <property type="protein sequence ID" value="EKE77918.1"/>
    <property type="molecule type" value="Genomic_DNA"/>
</dbReference>
<dbReference type="PROSITE" id="PS51257">
    <property type="entry name" value="PROKAR_LIPOPROTEIN"/>
    <property type="match status" value="1"/>
</dbReference>
<evidence type="ECO:0000313" key="7">
    <source>
        <dbReference type="Proteomes" id="UP000006755"/>
    </source>
</evidence>
<dbReference type="PANTHER" id="PTHR30469">
    <property type="entry name" value="MULTIDRUG RESISTANCE PROTEIN MDTA"/>
    <property type="match status" value="1"/>
</dbReference>
<evidence type="ECO:0000256" key="2">
    <source>
        <dbReference type="ARBA" id="ARBA00009477"/>
    </source>
</evidence>
<sequence length="356" mass="39778">MKKWLLCTLLTLGACSKEVPPQADQDIARPVKLHYIDNLDEGQVRHFPGNVKATNGSVLAFRLSGQLEARPVKPGQQVEQGTLLAKLDDTDYQNQLLDRQAQFELADAQFNRAQQMLDKALIPRATFDEAKAKRTQAQAALRLARDNLKYTELRAPYSGVVARTYVENYQFVQAKEPIVDLQNDKLIDIEVQIPERFISRVDPTAKDYHPRLTFSVAPDQVYEATYKEHDAAADPATRAFKVTLTMERPSDLNVLPGMSVDVAVDMNKVFRLNTQPQVVIPAEAVFRPDDKAQAMVWRYDSDSQRVSRVAVTLGQMVSDGIVVTQGLAPGDTVVVAGVHHLHEGQKVRPLVKERGL</sequence>
<comment type="similarity">
    <text evidence="2">Belongs to the membrane fusion protein (MFP) (TC 8.A.1) family.</text>
</comment>
<dbReference type="Gene3D" id="2.40.420.20">
    <property type="match status" value="1"/>
</dbReference>
<feature type="domain" description="Multidrug resistance protein MdtA-like C-terminal permuted SH3" evidence="5">
    <location>
        <begin position="278"/>
        <end position="338"/>
    </location>
</feature>
<dbReference type="Gene3D" id="2.40.30.170">
    <property type="match status" value="1"/>
</dbReference>
<evidence type="ECO:0000259" key="5">
    <source>
        <dbReference type="Pfam" id="PF25967"/>
    </source>
</evidence>
<organism evidence="6 7">
    <name type="scientific">Gallaecimonas xiamenensis 3-C-1</name>
    <dbReference type="NCBI Taxonomy" id="745411"/>
    <lineage>
        <taxon>Bacteria</taxon>
        <taxon>Pseudomonadati</taxon>
        <taxon>Pseudomonadota</taxon>
        <taxon>Gammaproteobacteria</taxon>
        <taxon>Enterobacterales</taxon>
        <taxon>Gallaecimonadaceae</taxon>
        <taxon>Gallaecimonas</taxon>
    </lineage>
</organism>
<dbReference type="GO" id="GO:0015562">
    <property type="term" value="F:efflux transmembrane transporter activity"/>
    <property type="evidence" value="ECO:0007669"/>
    <property type="project" value="TreeGrafter"/>
</dbReference>
<dbReference type="InterPro" id="IPR058627">
    <property type="entry name" value="MdtA-like_C"/>
</dbReference>
<evidence type="ECO:0000256" key="1">
    <source>
        <dbReference type="ARBA" id="ARBA00004196"/>
    </source>
</evidence>
<proteinExistence type="inferred from homology"/>
<dbReference type="NCBIfam" id="TIGR01730">
    <property type="entry name" value="RND_mfp"/>
    <property type="match status" value="1"/>
</dbReference>
<keyword evidence="3" id="KW-0813">Transport</keyword>
<dbReference type="eggNOG" id="COG0845">
    <property type="taxonomic scope" value="Bacteria"/>
</dbReference>
<dbReference type="PANTHER" id="PTHR30469:SF20">
    <property type="entry name" value="EFFLUX RND TRANSPORTER PERIPLASMIC ADAPTOR SUBUNIT"/>
    <property type="match status" value="1"/>
</dbReference>
<dbReference type="Gene3D" id="2.40.50.100">
    <property type="match status" value="1"/>
</dbReference>
<dbReference type="AlphaFoldDB" id="K2JRA7"/>
<comment type="caution">
    <text evidence="6">The sequence shown here is derived from an EMBL/GenBank/DDBJ whole genome shotgun (WGS) entry which is preliminary data.</text>
</comment>
<dbReference type="OrthoDB" id="2110899at2"/>
<dbReference type="Pfam" id="PF25917">
    <property type="entry name" value="BSH_RND"/>
    <property type="match status" value="1"/>
</dbReference>
<keyword evidence="7" id="KW-1185">Reference proteome</keyword>
<dbReference type="GO" id="GO:1990281">
    <property type="term" value="C:efflux pump complex"/>
    <property type="evidence" value="ECO:0007669"/>
    <property type="project" value="TreeGrafter"/>
</dbReference>
<dbReference type="InterPro" id="IPR006143">
    <property type="entry name" value="RND_pump_MFP"/>
</dbReference>
<dbReference type="InterPro" id="IPR058625">
    <property type="entry name" value="MdtA-like_BSH"/>
</dbReference>
<evidence type="ECO:0000313" key="6">
    <source>
        <dbReference type="EMBL" id="EKE77918.1"/>
    </source>
</evidence>